<keyword evidence="2" id="KW-1185">Reference proteome</keyword>
<reference evidence="1 2" key="1">
    <citation type="submission" date="2021-06" db="EMBL/GenBank/DDBJ databases">
        <authorList>
            <person name="Palmer J.M."/>
        </authorList>
    </citation>
    <scope>NUCLEOTIDE SEQUENCE [LARGE SCALE GENOMIC DNA]</scope>
    <source>
        <strain evidence="2">if_2019</strain>
        <tissue evidence="1">Muscle</tissue>
    </source>
</reference>
<gene>
    <name evidence="1" type="ORF">ILYODFUR_022758</name>
</gene>
<accession>A0ABV0TBS1</accession>
<evidence type="ECO:0000313" key="2">
    <source>
        <dbReference type="Proteomes" id="UP001482620"/>
    </source>
</evidence>
<dbReference type="EMBL" id="JAHRIQ010025703">
    <property type="protein sequence ID" value="MEQ2229820.1"/>
    <property type="molecule type" value="Genomic_DNA"/>
</dbReference>
<comment type="caution">
    <text evidence="1">The sequence shown here is derived from an EMBL/GenBank/DDBJ whole genome shotgun (WGS) entry which is preliminary data.</text>
</comment>
<proteinExistence type="predicted"/>
<sequence>MNRGGGLGAGRGEGVCCRESGLSTLKRALRVKILGEKREVSKETGLYSVPEVKSQWIEAEEEETKRRARKELPN</sequence>
<evidence type="ECO:0000313" key="1">
    <source>
        <dbReference type="EMBL" id="MEQ2229820.1"/>
    </source>
</evidence>
<dbReference type="Proteomes" id="UP001482620">
    <property type="component" value="Unassembled WGS sequence"/>
</dbReference>
<protein>
    <submittedName>
        <fullName evidence="1">Uncharacterized protein</fullName>
    </submittedName>
</protein>
<organism evidence="1 2">
    <name type="scientific">Ilyodon furcidens</name>
    <name type="common">goldbreast splitfin</name>
    <dbReference type="NCBI Taxonomy" id="33524"/>
    <lineage>
        <taxon>Eukaryota</taxon>
        <taxon>Metazoa</taxon>
        <taxon>Chordata</taxon>
        <taxon>Craniata</taxon>
        <taxon>Vertebrata</taxon>
        <taxon>Euteleostomi</taxon>
        <taxon>Actinopterygii</taxon>
        <taxon>Neopterygii</taxon>
        <taxon>Teleostei</taxon>
        <taxon>Neoteleostei</taxon>
        <taxon>Acanthomorphata</taxon>
        <taxon>Ovalentaria</taxon>
        <taxon>Atherinomorphae</taxon>
        <taxon>Cyprinodontiformes</taxon>
        <taxon>Goodeidae</taxon>
        <taxon>Ilyodon</taxon>
    </lineage>
</organism>
<name>A0ABV0TBS1_9TELE</name>